<evidence type="ECO:0000256" key="3">
    <source>
        <dbReference type="ARBA" id="ARBA00022960"/>
    </source>
</evidence>
<dbReference type="InterPro" id="IPR038063">
    <property type="entry name" value="Transpep_catalytic_dom"/>
</dbReference>
<feature type="compositionally biased region" description="Basic and acidic residues" evidence="7">
    <location>
        <begin position="151"/>
        <end position="163"/>
    </location>
</feature>
<dbReference type="GO" id="GO:0018104">
    <property type="term" value="P:peptidoglycan-protein cross-linking"/>
    <property type="evidence" value="ECO:0007669"/>
    <property type="project" value="TreeGrafter"/>
</dbReference>
<comment type="caution">
    <text evidence="9">The sequence shown here is derived from an EMBL/GenBank/DDBJ whole genome shotgun (WGS) entry which is preliminary data.</text>
</comment>
<feature type="region of interest" description="Disordered" evidence="7">
    <location>
        <begin position="151"/>
        <end position="172"/>
    </location>
</feature>
<dbReference type="CDD" id="cd16913">
    <property type="entry name" value="YkuD_like"/>
    <property type="match status" value="1"/>
</dbReference>
<dbReference type="PROSITE" id="PS52029">
    <property type="entry name" value="LD_TPASE"/>
    <property type="match status" value="1"/>
</dbReference>
<dbReference type="OrthoDB" id="8887048at2"/>
<reference evidence="9 10" key="1">
    <citation type="submission" date="2019-06" db="EMBL/GenBank/DDBJ databases">
        <title>Sequencing the genomes of 1000 actinobacteria strains.</title>
        <authorList>
            <person name="Klenk H.-P."/>
        </authorList>
    </citation>
    <scope>NUCLEOTIDE SEQUENCE [LARGE SCALE GENOMIC DNA]</scope>
    <source>
        <strain evidence="9 10">DSM 45511</strain>
    </source>
</reference>
<dbReference type="Pfam" id="PF01471">
    <property type="entry name" value="PG_binding_1"/>
    <property type="match status" value="1"/>
</dbReference>
<dbReference type="Pfam" id="PF03734">
    <property type="entry name" value="YkuD"/>
    <property type="match status" value="1"/>
</dbReference>
<evidence type="ECO:0000256" key="2">
    <source>
        <dbReference type="ARBA" id="ARBA00022679"/>
    </source>
</evidence>
<keyword evidence="10" id="KW-1185">Reference proteome</keyword>
<dbReference type="GO" id="GO:0071972">
    <property type="term" value="F:peptidoglycan L,D-transpeptidase activity"/>
    <property type="evidence" value="ECO:0007669"/>
    <property type="project" value="TreeGrafter"/>
</dbReference>
<dbReference type="EMBL" id="VFPH01000001">
    <property type="protein sequence ID" value="TQM45300.1"/>
    <property type="molecule type" value="Genomic_DNA"/>
</dbReference>
<dbReference type="PANTHER" id="PTHR30582:SF2">
    <property type="entry name" value="L,D-TRANSPEPTIDASE YCIB-RELATED"/>
    <property type="match status" value="1"/>
</dbReference>
<keyword evidence="4 6" id="KW-0573">Peptidoglycan synthesis</keyword>
<keyword evidence="5 6" id="KW-0961">Cell wall biogenesis/degradation</keyword>
<feature type="active site" description="Proton donor/acceptor" evidence="6">
    <location>
        <position position="257"/>
    </location>
</feature>
<keyword evidence="2" id="KW-0808">Transferase</keyword>
<evidence type="ECO:0000313" key="9">
    <source>
        <dbReference type="EMBL" id="TQM45300.1"/>
    </source>
</evidence>
<dbReference type="UniPathway" id="UPA00219"/>
<evidence type="ECO:0000256" key="6">
    <source>
        <dbReference type="PROSITE-ProRule" id="PRU01373"/>
    </source>
</evidence>
<dbReference type="GO" id="GO:0016740">
    <property type="term" value="F:transferase activity"/>
    <property type="evidence" value="ECO:0007669"/>
    <property type="project" value="UniProtKB-KW"/>
</dbReference>
<dbReference type="Gene3D" id="2.40.440.10">
    <property type="entry name" value="L,D-transpeptidase catalytic domain-like"/>
    <property type="match status" value="1"/>
</dbReference>
<dbReference type="InterPro" id="IPR005490">
    <property type="entry name" value="LD_TPept_cat_dom"/>
</dbReference>
<evidence type="ECO:0000256" key="5">
    <source>
        <dbReference type="ARBA" id="ARBA00023316"/>
    </source>
</evidence>
<proteinExistence type="predicted"/>
<evidence type="ECO:0000259" key="8">
    <source>
        <dbReference type="PROSITE" id="PS52029"/>
    </source>
</evidence>
<dbReference type="GO" id="GO:0005576">
    <property type="term" value="C:extracellular region"/>
    <property type="evidence" value="ECO:0007669"/>
    <property type="project" value="TreeGrafter"/>
</dbReference>
<comment type="pathway">
    <text evidence="1 6">Cell wall biogenesis; peptidoglycan biosynthesis.</text>
</comment>
<dbReference type="GO" id="GO:0008360">
    <property type="term" value="P:regulation of cell shape"/>
    <property type="evidence" value="ECO:0007669"/>
    <property type="project" value="UniProtKB-UniRule"/>
</dbReference>
<dbReference type="InterPro" id="IPR050979">
    <property type="entry name" value="LD-transpeptidase"/>
</dbReference>
<dbReference type="InterPro" id="IPR036365">
    <property type="entry name" value="PGBD-like_sf"/>
</dbReference>
<organism evidence="9 10">
    <name type="scientific">Pseudonocardia cypriaca</name>
    <dbReference type="NCBI Taxonomy" id="882449"/>
    <lineage>
        <taxon>Bacteria</taxon>
        <taxon>Bacillati</taxon>
        <taxon>Actinomycetota</taxon>
        <taxon>Actinomycetes</taxon>
        <taxon>Pseudonocardiales</taxon>
        <taxon>Pseudonocardiaceae</taxon>
        <taxon>Pseudonocardia</taxon>
    </lineage>
</organism>
<dbReference type="InterPro" id="IPR036366">
    <property type="entry name" value="PGBDSf"/>
</dbReference>
<feature type="region of interest" description="Disordered" evidence="7">
    <location>
        <begin position="51"/>
        <end position="99"/>
    </location>
</feature>
<feature type="compositionally biased region" description="Pro residues" evidence="7">
    <location>
        <begin position="67"/>
        <end position="77"/>
    </location>
</feature>
<feature type="active site" description="Nucleophile" evidence="6">
    <location>
        <position position="271"/>
    </location>
</feature>
<gene>
    <name evidence="9" type="ORF">FB388_2698</name>
</gene>
<protein>
    <submittedName>
        <fullName evidence="9">L,D-transpeptidase-like protein</fullName>
    </submittedName>
</protein>
<feature type="domain" description="L,D-TPase catalytic" evidence="8">
    <location>
        <begin position="177"/>
        <end position="297"/>
    </location>
</feature>
<feature type="region of interest" description="Disordered" evidence="7">
    <location>
        <begin position="1"/>
        <end position="22"/>
    </location>
</feature>
<evidence type="ECO:0000256" key="1">
    <source>
        <dbReference type="ARBA" id="ARBA00004752"/>
    </source>
</evidence>
<dbReference type="AlphaFoldDB" id="A0A543GGU4"/>
<dbReference type="PANTHER" id="PTHR30582">
    <property type="entry name" value="L,D-TRANSPEPTIDASE"/>
    <property type="match status" value="1"/>
</dbReference>
<dbReference type="SUPFAM" id="SSF47090">
    <property type="entry name" value="PGBD-like"/>
    <property type="match status" value="1"/>
</dbReference>
<sequence length="297" mass="31011">MVAGFVAAGRNRAERNHAERTRTPARLAVTLVIASGLTLTGACGGPAAPSPDALPPAAVPATTLPTLAPPTSTPPSSAPSTATPSPSAPPTSPPPDAADAVLRLESSGPAVQELQQRLSDLGYWLGKIDGHYGQLTRQAVMAFQKAKGLDRDGVAGPDTRKELPTASRPTPRIAEGDHIEVDLKRQLLMVVRGGQVLWTLNTSTGNGEAYDRPSGGTGVARTPRGDFEIERQINGVREAELGVLYRPKYFHGGIAVHGSGSIPAHPASHGCVRVTNAAMDLLWASDVARVGTEVHVY</sequence>
<dbReference type="GO" id="GO:0071555">
    <property type="term" value="P:cell wall organization"/>
    <property type="evidence" value="ECO:0007669"/>
    <property type="project" value="UniProtKB-UniRule"/>
</dbReference>
<evidence type="ECO:0000256" key="7">
    <source>
        <dbReference type="SAM" id="MobiDB-lite"/>
    </source>
</evidence>
<accession>A0A543GGU4</accession>
<feature type="compositionally biased region" description="Basic and acidic residues" evidence="7">
    <location>
        <begin position="11"/>
        <end position="22"/>
    </location>
</feature>
<dbReference type="InterPro" id="IPR002477">
    <property type="entry name" value="Peptidoglycan-bd-like"/>
</dbReference>
<name>A0A543GGU4_9PSEU</name>
<evidence type="ECO:0000256" key="4">
    <source>
        <dbReference type="ARBA" id="ARBA00022984"/>
    </source>
</evidence>
<feature type="compositionally biased region" description="Pro residues" evidence="7">
    <location>
        <begin position="86"/>
        <end position="96"/>
    </location>
</feature>
<keyword evidence="3 6" id="KW-0133">Cell shape</keyword>
<dbReference type="Gene3D" id="1.10.101.10">
    <property type="entry name" value="PGBD-like superfamily/PGBD"/>
    <property type="match status" value="1"/>
</dbReference>
<evidence type="ECO:0000313" key="10">
    <source>
        <dbReference type="Proteomes" id="UP000319818"/>
    </source>
</evidence>
<dbReference type="Proteomes" id="UP000319818">
    <property type="component" value="Unassembled WGS sequence"/>
</dbReference>
<dbReference type="SUPFAM" id="SSF141523">
    <property type="entry name" value="L,D-transpeptidase catalytic domain-like"/>
    <property type="match status" value="1"/>
</dbReference>